<gene>
    <name evidence="1" type="ORF">PRELSG_0415600</name>
</gene>
<evidence type="ECO:0000313" key="2">
    <source>
        <dbReference type="Proteomes" id="UP000220158"/>
    </source>
</evidence>
<keyword evidence="2" id="KW-1185">Reference proteome</keyword>
<sequence>MTEESKMNVEVKIGKEINENYRKIKDFDDNEYNKFLISISEMKRNDDIKEKKDLFKSKYDIITTDSISTTTDEISNTYQIENKGEEKERFSIHEEKNDSSITNITEENVKKMEENINLNNEYVSVNNTIYKSNIQELNSYQDNNSNLLHNNENSNIQNFINHENGMNRKKENFDNLDCLKKKLNNINSKNEYREGYYNMNADIHNKKNENAIESTHKNENCINKNVYSSNINSKYISDNISHINKNNNVIKYNLNSNNLNNFNRGYNANINVKNNIIHDSKINDKSTNIINYIHRNNKNMNDIINMKSISYISNFTQFTNNENDKIIRINNKNETVNNLKNINNIKSINSLSNLNSVNHLNNLNNVNNSMYYLNLKSNTNIENSKIRNSASLSKCTLEIPHKNIKNSQLTQDNISYTRKIEDKLKFMKNISVDKNNSDIKDSLTCIMQMKNVDDTNKNNNLLKNTSILNNILIDKLKDTDNNKSNKNQAITKKELIYLKDHKNNNDLYSSSASFNNMNDNKIAIKKILKKKKDLNGISYKKINDENYKMIKNLLQNKNMINHKFINSLPKYDLKKNFTLNNNYIEREHKELLHLEQNTEMQKIINSKKKIILTKFELKTFLLNTIKALGIVLKKWKLKKFGVYFWFHIKCIESEIELGFYINIFNFLFEIITGKNIYYQSNDINYIVRLFKEFIIYDCKNIFKKCIKILNRYAKKNSKEFSIFENNEDIIKLNKSLLLNEDELNNNNKKNNFYDFLFNRIKETNDFFEKNGEENIHLCNIFSNFNELNYNEIFNFYLFYNNELNKSYNLHNDHS</sequence>
<proteinExistence type="predicted"/>
<dbReference type="VEuPathDB" id="PlasmoDB:PRELSG_0415600"/>
<protein>
    <submittedName>
        <fullName evidence="1">Uncharacterized protein</fullName>
    </submittedName>
</protein>
<dbReference type="PANTHER" id="PTHR36593">
    <property type="entry name" value="EXPORTED SERINE/THREONINE PROTEIN KINASE"/>
    <property type="match status" value="1"/>
</dbReference>
<dbReference type="AlphaFoldDB" id="A0A1J1H220"/>
<evidence type="ECO:0000313" key="1">
    <source>
        <dbReference type="EMBL" id="CRG98806.1"/>
    </source>
</evidence>
<dbReference type="EMBL" id="LN835299">
    <property type="protein sequence ID" value="CRG98806.1"/>
    <property type="molecule type" value="Genomic_DNA"/>
</dbReference>
<dbReference type="OrthoDB" id="372660at2759"/>
<dbReference type="RefSeq" id="XP_028531815.1">
    <property type="nucleotide sequence ID" value="XM_028680305.1"/>
</dbReference>
<dbReference type="KEGG" id="prel:PRELSG_0415600"/>
<dbReference type="OMA" id="FINHENG"/>
<dbReference type="Proteomes" id="UP000220158">
    <property type="component" value="Chromosome 4"/>
</dbReference>
<dbReference type="GeneID" id="39734906"/>
<reference evidence="1 2" key="1">
    <citation type="submission" date="2015-04" db="EMBL/GenBank/DDBJ databases">
        <authorList>
            <consortium name="Pathogen Informatics"/>
        </authorList>
    </citation>
    <scope>NUCLEOTIDE SEQUENCE [LARGE SCALE GENOMIC DNA]</scope>
    <source>
        <strain evidence="1 2">SGS1</strain>
    </source>
</reference>
<organism evidence="1 2">
    <name type="scientific">Plasmodium relictum</name>
    <dbReference type="NCBI Taxonomy" id="85471"/>
    <lineage>
        <taxon>Eukaryota</taxon>
        <taxon>Sar</taxon>
        <taxon>Alveolata</taxon>
        <taxon>Apicomplexa</taxon>
        <taxon>Aconoidasida</taxon>
        <taxon>Haemosporida</taxon>
        <taxon>Plasmodiidae</taxon>
        <taxon>Plasmodium</taxon>
        <taxon>Plasmodium (Haemamoeba)</taxon>
    </lineage>
</organism>
<name>A0A1J1H220_PLARL</name>
<dbReference type="PANTHER" id="PTHR36593:SF1">
    <property type="entry name" value="EXPORTED SERINE_THREONINE PROTEIN KINASE"/>
    <property type="match status" value="1"/>
</dbReference>
<accession>A0A1J1H220</accession>